<dbReference type="Pfam" id="PF00622">
    <property type="entry name" value="SPRY"/>
    <property type="match status" value="1"/>
</dbReference>
<comment type="caution">
    <text evidence="7">The sequence shown here is derived from an EMBL/GenBank/DDBJ whole genome shotgun (WGS) entry which is preliminary data.</text>
</comment>
<dbReference type="InterPro" id="IPR013320">
    <property type="entry name" value="ConA-like_dom_sf"/>
</dbReference>
<sequence length="299" mass="34793">MHHKYWASILFFSILNLLSGSDGFMVSNIHCIPKYQVRFFSLQEQIFHSSQDKNIVYIFPLILYSVLVFLEIYMSFSIICFRTTQEGNCNPLQELLNLHMVDSYVHLLFADWRKEEFHTVNLTLDAATAHPALFLSEEGRRVTWQEPSQELPSCSQRFVSLPCVLGQLHVSSERYFWEVEVQNTHSWDLGVCRNNVARNGRVTMSPQNGFWAIRLYDGEYWGLTSPETSLTLKEKPCRLGVFLDYEAGDVSFYNMTDGSHIFTFSKQKFYGILRPLFRLWSSDSGPLIIVQMEENTMML</sequence>
<evidence type="ECO:0000256" key="4">
    <source>
        <dbReference type="SAM" id="Phobius"/>
    </source>
</evidence>
<keyword evidence="4" id="KW-1133">Transmembrane helix</keyword>
<dbReference type="InterPro" id="IPR003877">
    <property type="entry name" value="SPRY_dom"/>
</dbReference>
<dbReference type="Gene3D" id="2.60.120.920">
    <property type="match status" value="1"/>
</dbReference>
<dbReference type="PRINTS" id="PR01407">
    <property type="entry name" value="BUTYPHLNCDUF"/>
</dbReference>
<evidence type="ECO:0000313" key="8">
    <source>
        <dbReference type="EMBL" id="KAB0353822.1"/>
    </source>
</evidence>
<dbReference type="CDD" id="cd15819">
    <property type="entry name" value="SPRY_PRY_BTN1_2"/>
    <property type="match status" value="1"/>
</dbReference>
<dbReference type="InterPro" id="IPR037958">
    <property type="entry name" value="SPRY/PRY_BTN1/2"/>
</dbReference>
<evidence type="ECO:0000313" key="9">
    <source>
        <dbReference type="Proteomes" id="UP000326062"/>
    </source>
</evidence>
<evidence type="ECO:0000259" key="6">
    <source>
        <dbReference type="PROSITE" id="PS50188"/>
    </source>
</evidence>
<name>A0A5N3VXW8_MUNRE</name>
<dbReference type="FunFam" id="2.60.120.920:FF:000004">
    <property type="entry name" value="Butyrophilin subfamily 1 member A1"/>
    <property type="match status" value="1"/>
</dbReference>
<dbReference type="InterPro" id="IPR003879">
    <property type="entry name" value="Butyrophylin_SPRY"/>
</dbReference>
<dbReference type="AlphaFoldDB" id="A0A5N3VXW8"/>
<feature type="transmembrane region" description="Helical" evidence="4">
    <location>
        <begin position="55"/>
        <end position="76"/>
    </location>
</feature>
<organism evidence="7 9">
    <name type="scientific">Muntiacus reevesi</name>
    <name type="common">Reeves' muntjac</name>
    <name type="synonym">Cervus reevesi</name>
    <dbReference type="NCBI Taxonomy" id="9886"/>
    <lineage>
        <taxon>Eukaryota</taxon>
        <taxon>Metazoa</taxon>
        <taxon>Chordata</taxon>
        <taxon>Craniata</taxon>
        <taxon>Vertebrata</taxon>
        <taxon>Euteleostomi</taxon>
        <taxon>Mammalia</taxon>
        <taxon>Eutheria</taxon>
        <taxon>Laurasiatheria</taxon>
        <taxon>Artiodactyla</taxon>
        <taxon>Ruminantia</taxon>
        <taxon>Pecora</taxon>
        <taxon>Cervidae</taxon>
        <taxon>Muntiacinae</taxon>
        <taxon>Muntiacus</taxon>
    </lineage>
</organism>
<protein>
    <recommendedName>
        <fullName evidence="6">B30.2/SPRY domain-containing protein</fullName>
    </recommendedName>
</protein>
<dbReference type="SMART" id="SM00589">
    <property type="entry name" value="PRY"/>
    <property type="match status" value="1"/>
</dbReference>
<dbReference type="SUPFAM" id="SSF49899">
    <property type="entry name" value="Concanavalin A-like lectins/glucanases"/>
    <property type="match status" value="1"/>
</dbReference>
<feature type="signal peptide" evidence="5">
    <location>
        <begin position="1"/>
        <end position="23"/>
    </location>
</feature>
<keyword evidence="4" id="KW-0472">Membrane</keyword>
<dbReference type="PROSITE" id="PS50188">
    <property type="entry name" value="B302_SPRY"/>
    <property type="match status" value="1"/>
</dbReference>
<accession>A0A5N3VXW8</accession>
<dbReference type="Proteomes" id="UP000326062">
    <property type="component" value="Unassembled WGS sequence"/>
</dbReference>
<keyword evidence="9" id="KW-1185">Reference proteome</keyword>
<keyword evidence="5" id="KW-0732">Signal</keyword>
<feature type="chain" id="PRO_5033856632" description="B30.2/SPRY domain-containing protein" evidence="5">
    <location>
        <begin position="24"/>
        <end position="299"/>
    </location>
</feature>
<gene>
    <name evidence="8" type="ORF">FD755_023483</name>
    <name evidence="7" type="ORF">FD755_023484</name>
</gene>
<evidence type="ECO:0000256" key="5">
    <source>
        <dbReference type="SAM" id="SignalP"/>
    </source>
</evidence>
<dbReference type="PANTHER" id="PTHR24103">
    <property type="entry name" value="E3 UBIQUITIN-PROTEIN LIGASE TRIM"/>
    <property type="match status" value="1"/>
</dbReference>
<comment type="subcellular location">
    <subcellularLocation>
        <location evidence="1">Membrane</location>
        <topology evidence="1">Single-pass membrane protein</topology>
    </subcellularLocation>
</comment>
<dbReference type="InterPro" id="IPR043136">
    <property type="entry name" value="B30.2/SPRY_sf"/>
</dbReference>
<dbReference type="InterPro" id="IPR006574">
    <property type="entry name" value="PRY"/>
</dbReference>
<keyword evidence="2" id="KW-1015">Disulfide bond</keyword>
<keyword evidence="3" id="KW-0325">Glycoprotein</keyword>
<dbReference type="GO" id="GO:0016020">
    <property type="term" value="C:membrane"/>
    <property type="evidence" value="ECO:0007669"/>
    <property type="project" value="UniProtKB-SubCell"/>
</dbReference>
<dbReference type="InterPro" id="IPR050143">
    <property type="entry name" value="TRIM/RBCC"/>
</dbReference>
<dbReference type="InterPro" id="IPR001870">
    <property type="entry name" value="B30.2/SPRY"/>
</dbReference>
<dbReference type="EMBL" id="VCEB01000338">
    <property type="protein sequence ID" value="KAB0353821.1"/>
    <property type="molecule type" value="Genomic_DNA"/>
</dbReference>
<evidence type="ECO:0000256" key="3">
    <source>
        <dbReference type="ARBA" id="ARBA00023180"/>
    </source>
</evidence>
<dbReference type="Pfam" id="PF13765">
    <property type="entry name" value="PRY"/>
    <property type="match status" value="1"/>
</dbReference>
<proteinExistence type="predicted"/>
<evidence type="ECO:0000313" key="7">
    <source>
        <dbReference type="EMBL" id="KAB0353821.1"/>
    </source>
</evidence>
<evidence type="ECO:0000256" key="1">
    <source>
        <dbReference type="ARBA" id="ARBA00004167"/>
    </source>
</evidence>
<evidence type="ECO:0000256" key="2">
    <source>
        <dbReference type="ARBA" id="ARBA00023157"/>
    </source>
</evidence>
<dbReference type="EMBL" id="VCEB01000337">
    <property type="protein sequence ID" value="KAB0353822.1"/>
    <property type="molecule type" value="Genomic_DNA"/>
</dbReference>
<feature type="domain" description="B30.2/SPRY" evidence="6">
    <location>
        <begin position="102"/>
        <end position="295"/>
    </location>
</feature>
<dbReference type="SMART" id="SM00449">
    <property type="entry name" value="SPRY"/>
    <property type="match status" value="1"/>
</dbReference>
<reference evidence="7 9" key="1">
    <citation type="submission" date="2019-06" db="EMBL/GenBank/DDBJ databases">
        <title>Discovery of a novel chromosome fission-fusion reversal in muntjac.</title>
        <authorList>
            <person name="Mudd A.B."/>
            <person name="Bredeson J.V."/>
            <person name="Baum R."/>
            <person name="Hockemeyer D."/>
            <person name="Rokhsar D.S."/>
        </authorList>
    </citation>
    <scope>NUCLEOTIDE SEQUENCE [LARGE SCALE GENOMIC DNA]</scope>
    <source>
        <strain evidence="7">UCam_UCB_Mr</strain>
        <tissue evidence="7">Fibroblast cell line</tissue>
    </source>
</reference>
<keyword evidence="4" id="KW-0812">Transmembrane</keyword>